<dbReference type="Proteomes" id="UP000244005">
    <property type="component" value="Unassembled WGS sequence"/>
</dbReference>
<keyword evidence="6 11" id="KW-0812">Transmembrane</keyword>
<dbReference type="AlphaFoldDB" id="A0A2R6X0W1"/>
<evidence type="ECO:0000256" key="5">
    <source>
        <dbReference type="ARBA" id="ARBA00022597"/>
    </source>
</evidence>
<keyword evidence="14" id="KW-1185">Reference proteome</keyword>
<comment type="function">
    <text evidence="10">Mediates both low-affinity uptake and efflux of sugar across the plasma membrane.</text>
</comment>
<evidence type="ECO:0000256" key="10">
    <source>
        <dbReference type="ARBA" id="ARBA00037238"/>
    </source>
</evidence>
<dbReference type="OMA" id="GMATICM"/>
<keyword evidence="9 11" id="KW-0472">Membrane</keyword>
<keyword evidence="5 11" id="KW-0762">Sugar transport</keyword>
<evidence type="ECO:0000256" key="2">
    <source>
        <dbReference type="ARBA" id="ARBA00007809"/>
    </source>
</evidence>
<evidence type="ECO:0000256" key="7">
    <source>
        <dbReference type="ARBA" id="ARBA00022737"/>
    </source>
</evidence>
<protein>
    <recommendedName>
        <fullName evidence="11">Bidirectional sugar transporter SWEET</fullName>
    </recommendedName>
</protein>
<dbReference type="Gramene" id="Mp1g06250.1">
    <property type="protein sequence ID" value="Mp1g06250.1.cds"/>
    <property type="gene ID" value="Mp1g06250"/>
</dbReference>
<feature type="transmembrane region" description="Helical" evidence="11">
    <location>
        <begin position="69"/>
        <end position="91"/>
    </location>
</feature>
<evidence type="ECO:0000256" key="6">
    <source>
        <dbReference type="ARBA" id="ARBA00022692"/>
    </source>
</evidence>
<dbReference type="GO" id="GO:0016020">
    <property type="term" value="C:membrane"/>
    <property type="evidence" value="ECO:0000318"/>
    <property type="project" value="GO_Central"/>
</dbReference>
<dbReference type="GO" id="GO:0008643">
    <property type="term" value="P:carbohydrate transport"/>
    <property type="evidence" value="ECO:0000318"/>
    <property type="project" value="GO_Central"/>
</dbReference>
<dbReference type="Pfam" id="PF03083">
    <property type="entry name" value="MtN3_slv"/>
    <property type="match status" value="2"/>
</dbReference>
<gene>
    <name evidence="13" type="ORF">MARPO_0043s0017</name>
</gene>
<feature type="transmembrane region" description="Helical" evidence="11">
    <location>
        <begin position="131"/>
        <end position="150"/>
    </location>
</feature>
<evidence type="ECO:0000256" key="9">
    <source>
        <dbReference type="ARBA" id="ARBA00023136"/>
    </source>
</evidence>
<feature type="region of interest" description="Disordered" evidence="12">
    <location>
        <begin position="225"/>
        <end position="278"/>
    </location>
</feature>
<evidence type="ECO:0000256" key="4">
    <source>
        <dbReference type="ARBA" id="ARBA00022475"/>
    </source>
</evidence>
<dbReference type="FunFam" id="1.20.1280.290:FF:000002">
    <property type="entry name" value="Bidirectional sugar transporter SWEET"/>
    <property type="match status" value="1"/>
</dbReference>
<feature type="compositionally biased region" description="Polar residues" evidence="12">
    <location>
        <begin position="245"/>
        <end position="278"/>
    </location>
</feature>
<evidence type="ECO:0000313" key="13">
    <source>
        <dbReference type="EMBL" id="PTQ39743.1"/>
    </source>
</evidence>
<name>A0A2R6X0W1_MARPO</name>
<keyword evidence="3 11" id="KW-0813">Transport</keyword>
<dbReference type="PANTHER" id="PTHR10791:SF30">
    <property type="entry name" value="SUGAR TRANSPORTER SWEET1"/>
    <property type="match status" value="1"/>
</dbReference>
<dbReference type="PANTHER" id="PTHR10791">
    <property type="entry name" value="RAG1-ACTIVATING PROTEIN 1"/>
    <property type="match status" value="1"/>
</dbReference>
<evidence type="ECO:0000256" key="3">
    <source>
        <dbReference type="ARBA" id="ARBA00022448"/>
    </source>
</evidence>
<evidence type="ECO:0000256" key="12">
    <source>
        <dbReference type="SAM" id="MobiDB-lite"/>
    </source>
</evidence>
<dbReference type="FunFam" id="1.20.1280.290:FF:000001">
    <property type="entry name" value="Bidirectional sugar transporter SWEET"/>
    <property type="match status" value="1"/>
</dbReference>
<evidence type="ECO:0000256" key="11">
    <source>
        <dbReference type="RuleBase" id="RU910715"/>
    </source>
</evidence>
<dbReference type="GO" id="GO:0005886">
    <property type="term" value="C:plasma membrane"/>
    <property type="evidence" value="ECO:0007669"/>
    <property type="project" value="UniProtKB-SubCell"/>
</dbReference>
<comment type="subcellular location">
    <subcellularLocation>
        <location evidence="1 11">Cell membrane</location>
        <topology evidence="1 11">Multi-pass membrane protein</topology>
    </subcellularLocation>
</comment>
<dbReference type="GO" id="GO:0051119">
    <property type="term" value="F:sugar transmembrane transporter activity"/>
    <property type="evidence" value="ECO:0000318"/>
    <property type="project" value="GO_Central"/>
</dbReference>
<dbReference type="Gene3D" id="1.20.1280.290">
    <property type="match status" value="2"/>
</dbReference>
<feature type="transmembrane region" description="Helical" evidence="11">
    <location>
        <begin position="103"/>
        <end position="125"/>
    </location>
</feature>
<dbReference type="OrthoDB" id="409725at2759"/>
<sequence length="295" mass="32027">MGASAEFLVGVLGNITGVCLFVAPATTFYRIFKKKATDSFSAIPYLCTLLNCVLWLLYGMPFVTKNGVLIMTINGIGAILEMCYLSIFMKYAAKPGKIHTAKVGGTLGVFFIVVVLVVVFATHHLHARHTIVGILCVIITIVMYAAPLSVMRVVIKTKSVEYMPLPLSVMVLLNSAAWSAYALLKKDIYIMIPNFFGVVLGIGQLILYWWYYGAPKPTLQEELEMGQKSAQQGSNELPPGALDVSNPSDVHSSNMESVSLKDSSSVETKISGSPTRGSTLPAYSTIAFSSHNLRS</sequence>
<feature type="transmembrane region" description="Helical" evidence="11">
    <location>
        <begin position="190"/>
        <end position="211"/>
    </location>
</feature>
<dbReference type="InterPro" id="IPR004316">
    <property type="entry name" value="SWEET_rpt"/>
</dbReference>
<evidence type="ECO:0000256" key="1">
    <source>
        <dbReference type="ARBA" id="ARBA00004651"/>
    </source>
</evidence>
<accession>A0A2R6X0W1</accession>
<feature type="transmembrane region" description="Helical" evidence="11">
    <location>
        <begin position="162"/>
        <end position="184"/>
    </location>
</feature>
<reference evidence="14" key="1">
    <citation type="journal article" date="2017" name="Cell">
        <title>Insights into land plant evolution garnered from the Marchantia polymorpha genome.</title>
        <authorList>
            <person name="Bowman J.L."/>
            <person name="Kohchi T."/>
            <person name="Yamato K.T."/>
            <person name="Jenkins J."/>
            <person name="Shu S."/>
            <person name="Ishizaki K."/>
            <person name="Yamaoka S."/>
            <person name="Nishihama R."/>
            <person name="Nakamura Y."/>
            <person name="Berger F."/>
            <person name="Adam C."/>
            <person name="Aki S.S."/>
            <person name="Althoff F."/>
            <person name="Araki T."/>
            <person name="Arteaga-Vazquez M.A."/>
            <person name="Balasubrmanian S."/>
            <person name="Barry K."/>
            <person name="Bauer D."/>
            <person name="Boehm C.R."/>
            <person name="Briginshaw L."/>
            <person name="Caballero-Perez J."/>
            <person name="Catarino B."/>
            <person name="Chen F."/>
            <person name="Chiyoda S."/>
            <person name="Chovatia M."/>
            <person name="Davies K.M."/>
            <person name="Delmans M."/>
            <person name="Demura T."/>
            <person name="Dierschke T."/>
            <person name="Dolan L."/>
            <person name="Dorantes-Acosta A.E."/>
            <person name="Eklund D.M."/>
            <person name="Florent S.N."/>
            <person name="Flores-Sandoval E."/>
            <person name="Fujiyama A."/>
            <person name="Fukuzawa H."/>
            <person name="Galik B."/>
            <person name="Grimanelli D."/>
            <person name="Grimwood J."/>
            <person name="Grossniklaus U."/>
            <person name="Hamada T."/>
            <person name="Haseloff J."/>
            <person name="Hetherington A.J."/>
            <person name="Higo A."/>
            <person name="Hirakawa Y."/>
            <person name="Hundley H.N."/>
            <person name="Ikeda Y."/>
            <person name="Inoue K."/>
            <person name="Inoue S.I."/>
            <person name="Ishida S."/>
            <person name="Jia Q."/>
            <person name="Kakita M."/>
            <person name="Kanazawa T."/>
            <person name="Kawai Y."/>
            <person name="Kawashima T."/>
            <person name="Kennedy M."/>
            <person name="Kinose K."/>
            <person name="Kinoshita T."/>
            <person name="Kohara Y."/>
            <person name="Koide E."/>
            <person name="Komatsu K."/>
            <person name="Kopischke S."/>
            <person name="Kubo M."/>
            <person name="Kyozuka J."/>
            <person name="Lagercrantz U."/>
            <person name="Lin S.S."/>
            <person name="Lindquist E."/>
            <person name="Lipzen A.M."/>
            <person name="Lu C.W."/>
            <person name="De Luna E."/>
            <person name="Martienssen R.A."/>
            <person name="Minamino N."/>
            <person name="Mizutani M."/>
            <person name="Mizutani M."/>
            <person name="Mochizuki N."/>
            <person name="Monte I."/>
            <person name="Mosher R."/>
            <person name="Nagasaki H."/>
            <person name="Nakagami H."/>
            <person name="Naramoto S."/>
            <person name="Nishitani K."/>
            <person name="Ohtani M."/>
            <person name="Okamoto T."/>
            <person name="Okumura M."/>
            <person name="Phillips J."/>
            <person name="Pollak B."/>
            <person name="Reinders A."/>
            <person name="Rovekamp M."/>
            <person name="Sano R."/>
            <person name="Sawa S."/>
            <person name="Schmid M.W."/>
            <person name="Shirakawa M."/>
            <person name="Solano R."/>
            <person name="Spunde A."/>
            <person name="Suetsugu N."/>
            <person name="Sugano S."/>
            <person name="Sugiyama A."/>
            <person name="Sun R."/>
            <person name="Suzuki Y."/>
            <person name="Takenaka M."/>
            <person name="Takezawa D."/>
            <person name="Tomogane H."/>
            <person name="Tsuzuki M."/>
            <person name="Ueda T."/>
            <person name="Umeda M."/>
            <person name="Ward J.M."/>
            <person name="Watanabe Y."/>
            <person name="Yazaki K."/>
            <person name="Yokoyama R."/>
            <person name="Yoshitake Y."/>
            <person name="Yotsui I."/>
            <person name="Zachgo S."/>
            <person name="Schmutz J."/>
        </authorList>
    </citation>
    <scope>NUCLEOTIDE SEQUENCE [LARGE SCALE GENOMIC DNA]</scope>
    <source>
        <strain evidence="14">Tak-1</strain>
    </source>
</reference>
<keyword evidence="8 11" id="KW-1133">Transmembrane helix</keyword>
<keyword evidence="7" id="KW-0677">Repeat</keyword>
<evidence type="ECO:0000256" key="8">
    <source>
        <dbReference type="ARBA" id="ARBA00022989"/>
    </source>
</evidence>
<organism evidence="13 14">
    <name type="scientific">Marchantia polymorpha</name>
    <name type="common">Common liverwort</name>
    <name type="synonym">Marchantia aquatica</name>
    <dbReference type="NCBI Taxonomy" id="3197"/>
    <lineage>
        <taxon>Eukaryota</taxon>
        <taxon>Viridiplantae</taxon>
        <taxon>Streptophyta</taxon>
        <taxon>Embryophyta</taxon>
        <taxon>Marchantiophyta</taxon>
        <taxon>Marchantiopsida</taxon>
        <taxon>Marchantiidae</taxon>
        <taxon>Marchantiales</taxon>
        <taxon>Marchantiaceae</taxon>
        <taxon>Marchantia</taxon>
    </lineage>
</organism>
<keyword evidence="4" id="KW-1003">Cell membrane</keyword>
<feature type="transmembrane region" description="Helical" evidence="11">
    <location>
        <begin position="12"/>
        <end position="31"/>
    </location>
</feature>
<dbReference type="InterPro" id="IPR047664">
    <property type="entry name" value="SWEET"/>
</dbReference>
<comment type="similarity">
    <text evidence="2 11">Belongs to the SWEET sugar transporter family.</text>
</comment>
<comment type="function">
    <text evidence="11">Mediates both low-affinity uptake and efflux of sugar across the membrane.</text>
</comment>
<dbReference type="EMBL" id="KZ772715">
    <property type="protein sequence ID" value="PTQ39743.1"/>
    <property type="molecule type" value="Genomic_DNA"/>
</dbReference>
<feature type="transmembrane region" description="Helical" evidence="11">
    <location>
        <begin position="43"/>
        <end position="63"/>
    </location>
</feature>
<proteinExistence type="inferred from homology"/>
<evidence type="ECO:0000313" key="14">
    <source>
        <dbReference type="Proteomes" id="UP000244005"/>
    </source>
</evidence>